<feature type="chain" id="PRO_5038479108" evidence="2">
    <location>
        <begin position="21"/>
        <end position="296"/>
    </location>
</feature>
<dbReference type="AlphaFoldDB" id="A0A9E9NUT3"/>
<dbReference type="Pfam" id="PF01497">
    <property type="entry name" value="Peripla_BP_2"/>
    <property type="match status" value="1"/>
</dbReference>
<dbReference type="GO" id="GO:0071281">
    <property type="term" value="P:cellular response to iron ion"/>
    <property type="evidence" value="ECO:0007669"/>
    <property type="project" value="TreeGrafter"/>
</dbReference>
<dbReference type="RefSeq" id="WP_269316262.1">
    <property type="nucleotide sequence ID" value="NZ_CP098251.1"/>
</dbReference>
<proteinExistence type="predicted"/>
<organism evidence="4">
    <name type="scientific">Oxalobacter aliiformigenes</name>
    <dbReference type="NCBI Taxonomy" id="2946593"/>
    <lineage>
        <taxon>Bacteria</taxon>
        <taxon>Pseudomonadati</taxon>
        <taxon>Pseudomonadota</taxon>
        <taxon>Betaproteobacteria</taxon>
        <taxon>Burkholderiales</taxon>
        <taxon>Oxalobacteraceae</taxon>
        <taxon>Oxalobacter</taxon>
    </lineage>
</organism>
<dbReference type="EMBL" id="CP098251">
    <property type="protein sequence ID" value="WAV91922.1"/>
    <property type="molecule type" value="Genomic_DNA"/>
</dbReference>
<dbReference type="InterPro" id="IPR050902">
    <property type="entry name" value="ABC_Transporter_SBP"/>
</dbReference>
<sequence>MRSVCFGAFCGLFFMVRVFAAIVVTDDEGKTVSLAQPAQRVVSLSPHATEMLYAIGAAEELVGVTRYSEYPEQAKSLPVVGDFRQIDLEKVLVLKPDLIVVWSGGNPPKQVGKLERAGIAVFYSNPRRLADIPGNMVRLGMLTGHEDQARRVAGQWNGRLDRLKRRYRNRAGLRVFYQVSDVPLFTLNGKQIVSEVIDLCGGKNVFADIPVLAPHVSTEAVLAANPEVIVSTRGMGTENGLSGWRRYKMLDAVRYRNLFHMNPDWLDRSGPRMIQGAEMMCRQLDEARKNRQAARP</sequence>
<evidence type="ECO:0000256" key="1">
    <source>
        <dbReference type="ARBA" id="ARBA00022729"/>
    </source>
</evidence>
<evidence type="ECO:0000256" key="2">
    <source>
        <dbReference type="SAM" id="SignalP"/>
    </source>
</evidence>
<dbReference type="PROSITE" id="PS50983">
    <property type="entry name" value="FE_B12_PBP"/>
    <property type="match status" value="1"/>
</dbReference>
<dbReference type="InterPro" id="IPR054828">
    <property type="entry name" value="Vit_B12_bind_prot"/>
</dbReference>
<evidence type="ECO:0000313" key="4">
    <source>
        <dbReference type="EMBL" id="WAV91922.1"/>
    </source>
</evidence>
<accession>A0A9E9NUT3</accession>
<dbReference type="Gene3D" id="3.40.50.1980">
    <property type="entry name" value="Nitrogenase molybdenum iron protein domain"/>
    <property type="match status" value="2"/>
</dbReference>
<name>A0A9E9NUT3_9BURK</name>
<dbReference type="CDD" id="cd01144">
    <property type="entry name" value="BtuF"/>
    <property type="match status" value="1"/>
</dbReference>
<dbReference type="Proteomes" id="UP001164819">
    <property type="component" value="Chromosome"/>
</dbReference>
<feature type="signal peptide" evidence="2">
    <location>
        <begin position="1"/>
        <end position="20"/>
    </location>
</feature>
<keyword evidence="1 2" id="KW-0732">Signal</keyword>
<dbReference type="InterPro" id="IPR002491">
    <property type="entry name" value="ABC_transptr_periplasmic_BD"/>
</dbReference>
<protein>
    <submittedName>
        <fullName evidence="4">Cobalamin-binding protein</fullName>
    </submittedName>
</protein>
<reference evidence="4" key="1">
    <citation type="journal article" date="2022" name="Front. Microbiol.">
        <title>New perspectives on an old grouping: The genomic and phenotypic variability of Oxalobacter formigenes and the implications for calcium oxalate stone prevention.</title>
        <authorList>
            <person name="Chmiel J.A."/>
            <person name="Carr C."/>
            <person name="Stuivenberg G.A."/>
            <person name="Venema R."/>
            <person name="Chanyi R.M."/>
            <person name="Al K.F."/>
            <person name="Giguere D."/>
            <person name="Say H."/>
            <person name="Akouris P.P."/>
            <person name="Dominguez Romero S.A."/>
            <person name="Kwong A."/>
            <person name="Tai V."/>
            <person name="Koval S.F."/>
            <person name="Razvi H."/>
            <person name="Bjazevic J."/>
            <person name="Burton J.P."/>
        </authorList>
    </citation>
    <scope>NUCLEOTIDE SEQUENCE</scope>
    <source>
        <strain evidence="4">OxK</strain>
    </source>
</reference>
<dbReference type="NCBIfam" id="NF038402">
    <property type="entry name" value="TroA_like"/>
    <property type="match status" value="1"/>
</dbReference>
<dbReference type="PANTHER" id="PTHR30535:SF34">
    <property type="entry name" value="MOLYBDATE-BINDING PROTEIN MOLA"/>
    <property type="match status" value="1"/>
</dbReference>
<dbReference type="SUPFAM" id="SSF53807">
    <property type="entry name" value="Helical backbone' metal receptor"/>
    <property type="match status" value="1"/>
</dbReference>
<feature type="domain" description="Fe/B12 periplasmic-binding" evidence="3">
    <location>
        <begin position="40"/>
        <end position="292"/>
    </location>
</feature>
<evidence type="ECO:0000259" key="3">
    <source>
        <dbReference type="PROSITE" id="PS50983"/>
    </source>
</evidence>
<dbReference type="PANTHER" id="PTHR30535">
    <property type="entry name" value="VITAMIN B12-BINDING PROTEIN"/>
    <property type="match status" value="1"/>
</dbReference>
<gene>
    <name evidence="4" type="ORF">NB646_04120</name>
</gene>